<dbReference type="InterPro" id="IPR005846">
    <property type="entry name" value="A-D-PHexomutase_a/b/a-III"/>
</dbReference>
<dbReference type="InterPro" id="IPR016055">
    <property type="entry name" value="A-D-PHexomutase_a/b/a-I/II/III"/>
</dbReference>
<evidence type="ECO:0000256" key="1">
    <source>
        <dbReference type="ARBA" id="ARBA00000586"/>
    </source>
</evidence>
<dbReference type="PANTHER" id="PTHR43771:SF1">
    <property type="entry name" value="PHOSPHOMANNOMUTASE"/>
    <property type="match status" value="1"/>
</dbReference>
<dbReference type="InterPro" id="IPR016066">
    <property type="entry name" value="A-D-PHexomutase_CS"/>
</dbReference>
<dbReference type="Pfam" id="PF02880">
    <property type="entry name" value="PGM_PMM_III"/>
    <property type="match status" value="1"/>
</dbReference>
<evidence type="ECO:0000259" key="15">
    <source>
        <dbReference type="Pfam" id="PF02880"/>
    </source>
</evidence>
<dbReference type="GO" id="GO:0004615">
    <property type="term" value="F:phosphomannomutase activity"/>
    <property type="evidence" value="ECO:0007669"/>
    <property type="project" value="UniProtKB-EC"/>
</dbReference>
<dbReference type="Pfam" id="PF02879">
    <property type="entry name" value="PGM_PMM_II"/>
    <property type="match status" value="1"/>
</dbReference>
<reference evidence="16 17" key="1">
    <citation type="submission" date="2024-07" db="EMBL/GenBank/DDBJ databases">
        <title>Isolation, whole-genome sequencing, and annotation of five antibiotic-resistant bacteria from environmental samples.</title>
        <authorList>
            <person name="Bedore T."/>
            <person name="Hudson A.O."/>
            <person name="Kumar G."/>
        </authorList>
    </citation>
    <scope>NUCLEOTIDE SEQUENCE [LARGE SCALE GENOMIC DNA]</scope>
    <source>
        <strain evidence="16 17">RIT844</strain>
    </source>
</reference>
<evidence type="ECO:0000256" key="4">
    <source>
        <dbReference type="ARBA" id="ARBA00010231"/>
    </source>
</evidence>
<keyword evidence="10 16" id="KW-0413">Isomerase</keyword>
<feature type="domain" description="Alpha-D-phosphohexomutase alpha/beta/alpha" evidence="13">
    <location>
        <begin position="7"/>
        <end position="134"/>
    </location>
</feature>
<dbReference type="SUPFAM" id="SSF55957">
    <property type="entry name" value="Phosphoglucomutase, C-terminal domain"/>
    <property type="match status" value="1"/>
</dbReference>
<comment type="cofactor">
    <cofactor evidence="2">
        <name>Mg(2+)</name>
        <dbReference type="ChEBI" id="CHEBI:18420"/>
    </cofactor>
</comment>
<comment type="pathway">
    <text evidence="3">Nucleotide-sugar biosynthesis; GDP-alpha-D-mannose biosynthesis; alpha-D-mannose 1-phosphate from D-fructose 6-phosphate: step 2/2.</text>
</comment>
<comment type="similarity">
    <text evidence="4 11">Belongs to the phosphohexose mutase family.</text>
</comment>
<evidence type="ECO:0000313" key="16">
    <source>
        <dbReference type="EMBL" id="MET3075729.1"/>
    </source>
</evidence>
<evidence type="ECO:0000256" key="10">
    <source>
        <dbReference type="ARBA" id="ARBA00023235"/>
    </source>
</evidence>
<comment type="caution">
    <text evidence="16">The sequence shown here is derived from an EMBL/GenBank/DDBJ whole genome shotgun (WGS) entry which is preliminary data.</text>
</comment>
<dbReference type="NCBIfam" id="NF011943">
    <property type="entry name" value="PRK15414.1"/>
    <property type="match status" value="1"/>
</dbReference>
<dbReference type="Gene3D" id="3.40.120.10">
    <property type="entry name" value="Alpha-D-Glucose-1,6-Bisphosphate, subunit A, domain 3"/>
    <property type="match status" value="3"/>
</dbReference>
<organism evidence="16 17">
    <name type="scientific">Pantoea leporis</name>
    <dbReference type="NCBI Taxonomy" id="2933780"/>
    <lineage>
        <taxon>Bacteria</taxon>
        <taxon>Pseudomonadati</taxon>
        <taxon>Pseudomonadota</taxon>
        <taxon>Gammaproteobacteria</taxon>
        <taxon>Enterobacterales</taxon>
        <taxon>Erwiniaceae</taxon>
        <taxon>Pantoea</taxon>
    </lineage>
</organism>
<evidence type="ECO:0000313" key="17">
    <source>
        <dbReference type="Proteomes" id="UP001548992"/>
    </source>
</evidence>
<dbReference type="Pfam" id="PF02878">
    <property type="entry name" value="PGM_PMM_I"/>
    <property type="match status" value="1"/>
</dbReference>
<dbReference type="PANTHER" id="PTHR43771">
    <property type="entry name" value="PHOSPHOMANNOMUTASE"/>
    <property type="match status" value="1"/>
</dbReference>
<dbReference type="PROSITE" id="PS00710">
    <property type="entry name" value="PGM_PMM"/>
    <property type="match status" value="1"/>
</dbReference>
<dbReference type="Gene3D" id="3.30.310.50">
    <property type="entry name" value="Alpha-D-phosphohexomutase, C-terminal domain"/>
    <property type="match status" value="1"/>
</dbReference>
<dbReference type="InterPro" id="IPR036900">
    <property type="entry name" value="A-D-PHexomutase_C_sf"/>
</dbReference>
<evidence type="ECO:0000256" key="7">
    <source>
        <dbReference type="ARBA" id="ARBA00022553"/>
    </source>
</evidence>
<evidence type="ECO:0000256" key="8">
    <source>
        <dbReference type="ARBA" id="ARBA00022723"/>
    </source>
</evidence>
<name>A0ABV2DXG9_9GAMM</name>
<accession>A0ABV2DXG9</accession>
<dbReference type="CDD" id="cd03089">
    <property type="entry name" value="PMM_PGM"/>
    <property type="match status" value="1"/>
</dbReference>
<dbReference type="Proteomes" id="UP001548992">
    <property type="component" value="Unassembled WGS sequence"/>
</dbReference>
<dbReference type="RefSeq" id="WP_354466377.1">
    <property type="nucleotide sequence ID" value="NZ_JBEWWF010000001.1"/>
</dbReference>
<keyword evidence="17" id="KW-1185">Reference proteome</keyword>
<dbReference type="EC" id="5.4.2.8" evidence="5"/>
<proteinExistence type="inferred from homology"/>
<evidence type="ECO:0000259" key="13">
    <source>
        <dbReference type="Pfam" id="PF02878"/>
    </source>
</evidence>
<feature type="domain" description="Alpha-D-phosphohexomutase alpha/beta/alpha" evidence="15">
    <location>
        <begin position="264"/>
        <end position="373"/>
    </location>
</feature>
<evidence type="ECO:0000256" key="6">
    <source>
        <dbReference type="ARBA" id="ARBA00021706"/>
    </source>
</evidence>
<evidence type="ECO:0000259" key="14">
    <source>
        <dbReference type="Pfam" id="PF02879"/>
    </source>
</evidence>
<protein>
    <recommendedName>
        <fullName evidence="6">Phosphomannomutase</fullName>
        <ecNumber evidence="5">5.4.2.8</ecNumber>
    </recommendedName>
</protein>
<evidence type="ECO:0000256" key="3">
    <source>
        <dbReference type="ARBA" id="ARBA00004699"/>
    </source>
</evidence>
<dbReference type="InterPro" id="IPR005845">
    <property type="entry name" value="A-D-PHexomutase_a/b/a-II"/>
</dbReference>
<feature type="domain" description="Alpha-D-phosphohexomutase C-terminal" evidence="12">
    <location>
        <begin position="379"/>
        <end position="446"/>
    </location>
</feature>
<keyword evidence="9 11" id="KW-0460">Magnesium</keyword>
<keyword evidence="7" id="KW-0597">Phosphoprotein</keyword>
<evidence type="ECO:0000256" key="5">
    <source>
        <dbReference type="ARBA" id="ARBA00012730"/>
    </source>
</evidence>
<sequence length="461" mass="51652">MDALTCFKAYDIRGELGKELNEDIAYRIGRAYGEFLKPKTIVVGGDVRLTSEALKMALANGLMDAGTDVLDIGMSGTEEIYFATFHLGIDGGIEVTASHNPMNYNGMKLVREGARPISGDTGLRDVQRLAEANDFAEVDSTKRGSYKQISILDAYVDHLMGYINLANFKQPMKLVINSGNGAAGHVIDEIEKRFKQANVPVSFIKVHHQADGNFPNGIPNPLLPECRKDTADAVREHNADMGIAFDGDFDRCFLFDENAEFIEGYYIVGLLAEAFLKKEQGAKIIHDPRLTWNTIDVVTRAGGIPVMSKTGHAFIKERMREEDAIYGGEMSAHHYFRDFAYCDSGMIPWLLVAELLQTKNKSLQSLVMDRMAHFPASGEINRKVNRAHTLIAAIEEKYRSDVLQIDKIDGLSMSFDSWRFNLRTSNTEPLMRLNVESRENQQLMEERTKDILAVLDEVDHD</sequence>
<evidence type="ECO:0000256" key="9">
    <source>
        <dbReference type="ARBA" id="ARBA00022842"/>
    </source>
</evidence>
<keyword evidence="8 11" id="KW-0479">Metal-binding</keyword>
<dbReference type="SUPFAM" id="SSF53738">
    <property type="entry name" value="Phosphoglucomutase, first 3 domains"/>
    <property type="match status" value="3"/>
</dbReference>
<dbReference type="EMBL" id="JBEWWF010000001">
    <property type="protein sequence ID" value="MET3075729.1"/>
    <property type="molecule type" value="Genomic_DNA"/>
</dbReference>
<gene>
    <name evidence="16" type="primary">cpsG</name>
    <name evidence="16" type="ORF">ABXV16_08220</name>
</gene>
<evidence type="ECO:0000256" key="11">
    <source>
        <dbReference type="RuleBase" id="RU004326"/>
    </source>
</evidence>
<dbReference type="PRINTS" id="PR00509">
    <property type="entry name" value="PGMPMM"/>
</dbReference>
<evidence type="ECO:0000256" key="2">
    <source>
        <dbReference type="ARBA" id="ARBA00001946"/>
    </source>
</evidence>
<feature type="domain" description="Alpha-D-phosphohexomutase alpha/beta/alpha" evidence="14">
    <location>
        <begin position="153"/>
        <end position="258"/>
    </location>
</feature>
<dbReference type="Pfam" id="PF00408">
    <property type="entry name" value="PGM_PMM_IV"/>
    <property type="match status" value="1"/>
</dbReference>
<comment type="catalytic activity">
    <reaction evidence="1">
        <text>alpha-D-mannose 1-phosphate = D-mannose 6-phosphate</text>
        <dbReference type="Rhea" id="RHEA:11140"/>
        <dbReference type="ChEBI" id="CHEBI:58409"/>
        <dbReference type="ChEBI" id="CHEBI:58735"/>
        <dbReference type="EC" id="5.4.2.8"/>
    </reaction>
</comment>
<dbReference type="InterPro" id="IPR005843">
    <property type="entry name" value="A-D-PHexomutase_C"/>
</dbReference>
<dbReference type="InterPro" id="IPR005841">
    <property type="entry name" value="Alpha-D-phosphohexomutase_SF"/>
</dbReference>
<dbReference type="InterPro" id="IPR005844">
    <property type="entry name" value="A-D-PHexomutase_a/b/a-I"/>
</dbReference>
<evidence type="ECO:0000259" key="12">
    <source>
        <dbReference type="Pfam" id="PF00408"/>
    </source>
</evidence>